<organism evidence="2 3">
    <name type="scientific">Bradyrhizobium ontarionense</name>
    <dbReference type="NCBI Taxonomy" id="2898149"/>
    <lineage>
        <taxon>Bacteria</taxon>
        <taxon>Pseudomonadati</taxon>
        <taxon>Pseudomonadota</taxon>
        <taxon>Alphaproteobacteria</taxon>
        <taxon>Hyphomicrobiales</taxon>
        <taxon>Nitrobacteraceae</taxon>
        <taxon>Bradyrhizobium</taxon>
    </lineage>
</organism>
<sequence>MRGRIAALATLVSCLAVPALAQSPRLPAIPPASYDDAQKKAAAEFEAAIKRPPYGPFEKLMYSPEVMVAAREMGSYLRRKSAIGTTLSELVILVTAREWSQDFEWSSHAPIALEAGIAKATVDAIADGRRPQGMSADEEICYDFSIELLRNKRVSDATYERAKSRFGDKGVLDLTSISGYYTFIAMVLNAARAPAREKLSRFPD</sequence>
<feature type="signal peptide" evidence="1">
    <location>
        <begin position="1"/>
        <end position="21"/>
    </location>
</feature>
<proteinExistence type="predicted"/>
<dbReference type="SUPFAM" id="SSF69118">
    <property type="entry name" value="AhpD-like"/>
    <property type="match status" value="1"/>
</dbReference>
<dbReference type="EMBL" id="CP088156">
    <property type="protein sequence ID" value="UFZ03904.1"/>
    <property type="molecule type" value="Genomic_DNA"/>
</dbReference>
<dbReference type="Gene3D" id="1.20.1290.10">
    <property type="entry name" value="AhpD-like"/>
    <property type="match status" value="1"/>
</dbReference>
<dbReference type="RefSeq" id="WP_231319917.1">
    <property type="nucleotide sequence ID" value="NZ_CP088156.1"/>
</dbReference>
<evidence type="ECO:0000313" key="3">
    <source>
        <dbReference type="Proteomes" id="UP001431010"/>
    </source>
</evidence>
<gene>
    <name evidence="2" type="ORF">LQG66_32705</name>
</gene>
<keyword evidence="3" id="KW-1185">Reference proteome</keyword>
<evidence type="ECO:0000256" key="1">
    <source>
        <dbReference type="SAM" id="SignalP"/>
    </source>
</evidence>
<dbReference type="PANTHER" id="PTHR34846">
    <property type="entry name" value="4-CARBOXYMUCONOLACTONE DECARBOXYLASE FAMILY PROTEIN (AFU_ORTHOLOGUE AFUA_6G11590)"/>
    <property type="match status" value="1"/>
</dbReference>
<keyword evidence="1" id="KW-0732">Signal</keyword>
<dbReference type="PANTHER" id="PTHR34846:SF11">
    <property type="entry name" value="4-CARBOXYMUCONOLACTONE DECARBOXYLASE FAMILY PROTEIN (AFU_ORTHOLOGUE AFUA_6G11590)"/>
    <property type="match status" value="1"/>
</dbReference>
<dbReference type="InterPro" id="IPR029032">
    <property type="entry name" value="AhpD-like"/>
</dbReference>
<protein>
    <submittedName>
        <fullName evidence="2">Carboxymuconolactone decarboxylase family protein</fullName>
    </submittedName>
</protein>
<accession>A0ABY3R9L4</accession>
<dbReference type="Proteomes" id="UP001431010">
    <property type="component" value="Chromosome"/>
</dbReference>
<feature type="chain" id="PRO_5045503594" evidence="1">
    <location>
        <begin position="22"/>
        <end position="204"/>
    </location>
</feature>
<reference evidence="2" key="1">
    <citation type="journal article" date="2024" name="Antonie Van Leeuwenhoek">
        <title>Bradyrhizobium ontarionense sp. nov., a novel bacterial symbiont isolated from Aeschynomene indica (Indian jointvetch), harbours photosynthesis, nitrogen fixation and nitrous oxide (N2O) reductase genes.</title>
        <authorList>
            <person name="Bromfield E.S.P."/>
            <person name="Cloutier S."/>
        </authorList>
    </citation>
    <scope>NUCLEOTIDE SEQUENCE</scope>
    <source>
        <strain evidence="2">A19</strain>
    </source>
</reference>
<name>A0ABY3R9L4_9BRAD</name>
<evidence type="ECO:0000313" key="2">
    <source>
        <dbReference type="EMBL" id="UFZ03904.1"/>
    </source>
</evidence>